<keyword evidence="3" id="KW-1185">Reference proteome</keyword>
<proteinExistence type="predicted"/>
<feature type="compositionally biased region" description="Pro residues" evidence="1">
    <location>
        <begin position="8"/>
        <end position="23"/>
    </location>
</feature>
<gene>
    <name evidence="2" type="ORF">GA0070623_3329</name>
</gene>
<dbReference type="AlphaFoldDB" id="A0A109IQ88"/>
<feature type="compositionally biased region" description="Basic and acidic residues" evidence="1">
    <location>
        <begin position="56"/>
        <end position="67"/>
    </location>
</feature>
<feature type="compositionally biased region" description="Low complexity" evidence="1">
    <location>
        <begin position="27"/>
        <end position="36"/>
    </location>
</feature>
<protein>
    <submittedName>
        <fullName evidence="2">Uncharacterized protein</fullName>
    </submittedName>
</protein>
<name>A0A109IQ88_9ACTN</name>
<evidence type="ECO:0000313" key="3">
    <source>
        <dbReference type="Proteomes" id="UP000198226"/>
    </source>
</evidence>
<dbReference type="RefSeq" id="WP_067300441.1">
    <property type="nucleotide sequence ID" value="NZ_LRMV01000001.1"/>
</dbReference>
<sequence length="133" mass="13544">MSDDRTPTTPPAGPSPSTRPPAGGPEGTPAATAGRPVPLSATVPPAPRRPTTPPRHPTDRRRPDRIAGRITRGGDGPCYGLVTDDGREYALHGPGMGTFPTGTTVRVTVGPADPRATCGPGTPAGIIEITAVR</sequence>
<evidence type="ECO:0000256" key="1">
    <source>
        <dbReference type="SAM" id="MobiDB-lite"/>
    </source>
</evidence>
<feature type="compositionally biased region" description="Pro residues" evidence="1">
    <location>
        <begin position="44"/>
        <end position="55"/>
    </location>
</feature>
<accession>A0A109IQ88</accession>
<dbReference type="Proteomes" id="UP000198226">
    <property type="component" value="Chromosome I"/>
</dbReference>
<reference evidence="3" key="1">
    <citation type="submission" date="2016-06" db="EMBL/GenBank/DDBJ databases">
        <authorList>
            <person name="Varghese N."/>
            <person name="Submissions Spin"/>
        </authorList>
    </citation>
    <scope>NUCLEOTIDE SEQUENCE [LARGE SCALE GENOMIC DNA]</scope>
    <source>
        <strain evidence="3">DSM 44983</strain>
    </source>
</reference>
<evidence type="ECO:0000313" key="2">
    <source>
        <dbReference type="EMBL" id="SCG68179.1"/>
    </source>
</evidence>
<organism evidence="2 3">
    <name type="scientific">Micromonospora rifamycinica</name>
    <dbReference type="NCBI Taxonomy" id="291594"/>
    <lineage>
        <taxon>Bacteria</taxon>
        <taxon>Bacillati</taxon>
        <taxon>Actinomycetota</taxon>
        <taxon>Actinomycetes</taxon>
        <taxon>Micromonosporales</taxon>
        <taxon>Micromonosporaceae</taxon>
        <taxon>Micromonospora</taxon>
    </lineage>
</organism>
<dbReference type="EMBL" id="LT607752">
    <property type="protein sequence ID" value="SCG68179.1"/>
    <property type="molecule type" value="Genomic_DNA"/>
</dbReference>
<feature type="region of interest" description="Disordered" evidence="1">
    <location>
        <begin position="1"/>
        <end position="79"/>
    </location>
</feature>